<dbReference type="Proteomes" id="UP000305730">
    <property type="component" value="Unassembled WGS sequence"/>
</dbReference>
<feature type="transmembrane region" description="Helical" evidence="2">
    <location>
        <begin position="21"/>
        <end position="41"/>
    </location>
</feature>
<dbReference type="EMBL" id="PNCK01000042">
    <property type="protein sequence ID" value="TMP42142.1"/>
    <property type="molecule type" value="Genomic_DNA"/>
</dbReference>
<feature type="transmembrane region" description="Helical" evidence="2">
    <location>
        <begin position="427"/>
        <end position="452"/>
    </location>
</feature>
<sequence length="499" mass="56076">MLVKEQIKRLIYLALYALYSRAKLFAVPLIIVPIVVFFLAATAQKQYTNHATILIEESSLLNPFLDELSFSFELSNRMAALRTLVISRKVLSAVAKEANLLPEGATPNQIDIVQQKLGQGLSLSLVGDELVRIHLKWHDPTQMKLILEKVVEKFIERLLAPTKASLDTSEQFFYQQLDALRTELEQSEDDLAKFKVKYSDTLPDVLNSNRQMLDKLVNDKQQKFVVLSGAEAKLKALASKLGQANPILGRLEEKIIRAESDLSLLKTRYTDKHSKVVEKTRELANLKSRQQTLLSHGSELDVNNLDKLWQMANTLSSGPNGESTVLVSQILALEEAKNMVQQHKQEFDMISEQAAKLSQRLLITSDIEKKLRKLERDYDVKQSLYKDMLSRYEMAKVTGKLVKYEGPDKVKTIERAYSPTKAINTALSVSAILGIVLGIFTGFACVFVATLCDSHLKDLSTIEKLAAQPVLTVLPIIRLNQNDIVTGEVLNRQIEGEQS</sequence>
<protein>
    <submittedName>
        <fullName evidence="4">Sugar transporter</fullName>
    </submittedName>
</protein>
<gene>
    <name evidence="4" type="ORF">CWB96_01665</name>
    <name evidence="3" type="ORF">CWB97_12400</name>
</gene>
<reference evidence="6" key="2">
    <citation type="submission" date="2019-06" db="EMBL/GenBank/DDBJ databases">
        <title>Co-occurence of chitin degradation, pigmentation and bioactivity in marine Pseudoalteromonas.</title>
        <authorList>
            <person name="Sonnenschein E.C."/>
            <person name="Bech P.K."/>
        </authorList>
    </citation>
    <scope>NUCLEOTIDE SEQUENCE [LARGE SCALE GENOMIC DNA]</scope>
    <source>
        <strain evidence="6">S2231</strain>
    </source>
</reference>
<keyword evidence="2" id="KW-0472">Membrane</keyword>
<evidence type="ECO:0000313" key="4">
    <source>
        <dbReference type="EMBL" id="TMP62388.1"/>
    </source>
</evidence>
<keyword evidence="2" id="KW-0812">Transmembrane</keyword>
<accession>A0A5S3XUI3</accession>
<dbReference type="RefSeq" id="WP_138597262.1">
    <property type="nucleotide sequence ID" value="NZ_PNCK01000042.1"/>
</dbReference>
<reference evidence="4" key="3">
    <citation type="submission" date="2019-09" db="EMBL/GenBank/DDBJ databases">
        <title>Co-occurence of chitin degradation, pigmentation and bioactivity in marine Pseudoalteromonas.</title>
        <authorList>
            <person name="Sonnenschein E.C."/>
            <person name="Bech P.K."/>
        </authorList>
    </citation>
    <scope>NUCLEOTIDE SEQUENCE</scope>
    <source>
        <strain evidence="4">S2231</strain>
        <strain evidence="3 5">S2233</strain>
    </source>
</reference>
<evidence type="ECO:0000313" key="3">
    <source>
        <dbReference type="EMBL" id="TMP42142.1"/>
    </source>
</evidence>
<keyword evidence="5" id="KW-1185">Reference proteome</keyword>
<dbReference type="Proteomes" id="UP000307706">
    <property type="component" value="Unassembled WGS sequence"/>
</dbReference>
<dbReference type="AlphaFoldDB" id="A0A5S3XUI3"/>
<evidence type="ECO:0000313" key="5">
    <source>
        <dbReference type="Proteomes" id="UP000305730"/>
    </source>
</evidence>
<proteinExistence type="predicted"/>
<organism evidence="4 6">
    <name type="scientific">Pseudoalteromonas citrea</name>
    <dbReference type="NCBI Taxonomy" id="43655"/>
    <lineage>
        <taxon>Bacteria</taxon>
        <taxon>Pseudomonadati</taxon>
        <taxon>Pseudomonadota</taxon>
        <taxon>Gammaproteobacteria</taxon>
        <taxon>Alteromonadales</taxon>
        <taxon>Pseudoalteromonadaceae</taxon>
        <taxon>Pseudoalteromonas</taxon>
    </lineage>
</organism>
<evidence type="ECO:0000256" key="2">
    <source>
        <dbReference type="SAM" id="Phobius"/>
    </source>
</evidence>
<dbReference type="OrthoDB" id="6210130at2"/>
<dbReference type="PANTHER" id="PTHR32309:SF31">
    <property type="entry name" value="CAPSULAR EXOPOLYSACCHARIDE FAMILY"/>
    <property type="match status" value="1"/>
</dbReference>
<evidence type="ECO:0000256" key="1">
    <source>
        <dbReference type="SAM" id="Coils"/>
    </source>
</evidence>
<keyword evidence="1" id="KW-0175">Coiled coil</keyword>
<dbReference type="EMBL" id="PNCL01000008">
    <property type="protein sequence ID" value="TMP62388.1"/>
    <property type="molecule type" value="Genomic_DNA"/>
</dbReference>
<reference evidence="4 6" key="1">
    <citation type="submission" date="2017-12" db="EMBL/GenBank/DDBJ databases">
        <authorList>
            <person name="Paulsen S."/>
            <person name="Gram L.K."/>
        </authorList>
    </citation>
    <scope>NUCLEOTIDE SEQUENCE [LARGE SCALE GENOMIC DNA]</scope>
    <source>
        <strain evidence="4 6">S2231</strain>
        <strain evidence="3">S2233</strain>
    </source>
</reference>
<keyword evidence="2" id="KW-1133">Transmembrane helix</keyword>
<comment type="caution">
    <text evidence="4">The sequence shown here is derived from an EMBL/GenBank/DDBJ whole genome shotgun (WGS) entry which is preliminary data.</text>
</comment>
<feature type="coiled-coil region" evidence="1">
    <location>
        <begin position="326"/>
        <end position="360"/>
    </location>
</feature>
<keyword evidence="4" id="KW-0813">Transport</keyword>
<dbReference type="InterPro" id="IPR050445">
    <property type="entry name" value="Bact_polysacc_biosynth/exp"/>
</dbReference>
<evidence type="ECO:0000313" key="6">
    <source>
        <dbReference type="Proteomes" id="UP000307706"/>
    </source>
</evidence>
<dbReference type="PANTHER" id="PTHR32309">
    <property type="entry name" value="TYROSINE-PROTEIN KINASE"/>
    <property type="match status" value="1"/>
</dbReference>
<name>A0A5S3XUI3_9GAMM</name>
<keyword evidence="4" id="KW-0762">Sugar transport</keyword>